<dbReference type="NCBIfam" id="TIGR02432">
    <property type="entry name" value="lysidine_TilS_N"/>
    <property type="match status" value="1"/>
</dbReference>
<dbReference type="InterPro" id="IPR015262">
    <property type="entry name" value="tRNA_Ile_lys_synt_subst-bd"/>
</dbReference>
<comment type="function">
    <text evidence="7">Ligates lysine onto the cytidine present at position 34 of the AUA codon-specific tRNA(Ile) that contains the anticodon CAU, in an ATP-dependent manner. Cytidine is converted to lysidine, thus changing the amino acid specificity of the tRNA from methionine to isoleucine.</text>
</comment>
<comment type="domain">
    <text evidence="7">The N-terminal region contains the highly conserved SGGXDS motif, predicted to be a P-loop motif involved in ATP binding.</text>
</comment>
<dbReference type="EC" id="6.3.4.19" evidence="7"/>
<proteinExistence type="inferred from homology"/>
<dbReference type="CDD" id="cd01992">
    <property type="entry name" value="TilS_N"/>
    <property type="match status" value="1"/>
</dbReference>
<evidence type="ECO:0000259" key="9">
    <source>
        <dbReference type="Pfam" id="PF01171"/>
    </source>
</evidence>
<evidence type="ECO:0000256" key="4">
    <source>
        <dbReference type="ARBA" id="ARBA00022741"/>
    </source>
</evidence>
<dbReference type="GO" id="GO:0032267">
    <property type="term" value="F:tRNA(Ile)-lysidine synthase activity"/>
    <property type="evidence" value="ECO:0007669"/>
    <property type="project" value="UniProtKB-EC"/>
</dbReference>
<evidence type="ECO:0000256" key="1">
    <source>
        <dbReference type="ARBA" id="ARBA00022490"/>
    </source>
</evidence>
<comment type="catalytic activity">
    <reaction evidence="6 7">
        <text>cytidine(34) in tRNA(Ile2) + L-lysine + ATP = lysidine(34) in tRNA(Ile2) + AMP + diphosphate + H(+)</text>
        <dbReference type="Rhea" id="RHEA:43744"/>
        <dbReference type="Rhea" id="RHEA-COMP:10625"/>
        <dbReference type="Rhea" id="RHEA-COMP:10670"/>
        <dbReference type="ChEBI" id="CHEBI:15378"/>
        <dbReference type="ChEBI" id="CHEBI:30616"/>
        <dbReference type="ChEBI" id="CHEBI:32551"/>
        <dbReference type="ChEBI" id="CHEBI:33019"/>
        <dbReference type="ChEBI" id="CHEBI:82748"/>
        <dbReference type="ChEBI" id="CHEBI:83665"/>
        <dbReference type="ChEBI" id="CHEBI:456215"/>
        <dbReference type="EC" id="6.3.4.19"/>
    </reaction>
</comment>
<comment type="similarity">
    <text evidence="7">Belongs to the tRNA(Ile)-lysidine synthase family.</text>
</comment>
<feature type="region of interest" description="Disordered" evidence="8">
    <location>
        <begin position="1"/>
        <end position="85"/>
    </location>
</feature>
<feature type="compositionally biased region" description="Basic residues" evidence="8">
    <location>
        <begin position="50"/>
        <end position="67"/>
    </location>
</feature>
<dbReference type="InterPro" id="IPR011063">
    <property type="entry name" value="TilS/TtcA_N"/>
</dbReference>
<dbReference type="Gene3D" id="3.40.50.620">
    <property type="entry name" value="HUPs"/>
    <property type="match status" value="1"/>
</dbReference>
<name>A0A345T664_9ACTN</name>
<keyword evidence="3 7" id="KW-0819">tRNA processing</keyword>
<dbReference type="HAMAP" id="MF_01161">
    <property type="entry name" value="tRNA_Ile_lys_synt"/>
    <property type="match status" value="1"/>
</dbReference>
<keyword evidence="4 7" id="KW-0547">Nucleotide-binding</keyword>
<evidence type="ECO:0000256" key="8">
    <source>
        <dbReference type="SAM" id="MobiDB-lite"/>
    </source>
</evidence>
<feature type="binding site" evidence="7">
    <location>
        <begin position="100"/>
        <end position="105"/>
    </location>
    <ligand>
        <name>ATP</name>
        <dbReference type="ChEBI" id="CHEBI:30616"/>
    </ligand>
</feature>
<dbReference type="KEGG" id="stri:C7M71_017155"/>
<dbReference type="GO" id="GO:0005737">
    <property type="term" value="C:cytoplasm"/>
    <property type="evidence" value="ECO:0007669"/>
    <property type="project" value="UniProtKB-SubCell"/>
</dbReference>
<dbReference type="Gene3D" id="1.20.59.20">
    <property type="match status" value="1"/>
</dbReference>
<dbReference type="InterPro" id="IPR014729">
    <property type="entry name" value="Rossmann-like_a/b/a_fold"/>
</dbReference>
<evidence type="ECO:0000256" key="5">
    <source>
        <dbReference type="ARBA" id="ARBA00022840"/>
    </source>
</evidence>
<evidence type="ECO:0000256" key="6">
    <source>
        <dbReference type="ARBA" id="ARBA00048539"/>
    </source>
</evidence>
<dbReference type="Pfam" id="PF09179">
    <property type="entry name" value="TilS"/>
    <property type="match status" value="1"/>
</dbReference>
<dbReference type="OrthoDB" id="5244702at2"/>
<feature type="domain" description="tRNA(Ile)-lysidine/2-thiocytidine synthase N-terminal" evidence="9">
    <location>
        <begin position="95"/>
        <end position="270"/>
    </location>
</feature>
<keyword evidence="2 7" id="KW-0436">Ligase</keyword>
<reference evidence="12" key="1">
    <citation type="submission" date="2018-07" db="EMBL/GenBank/DDBJ databases">
        <title>Streptacidiphilus bronchialis DSM 106435 chromosome.</title>
        <authorList>
            <person name="Batra D."/>
            <person name="Gulvik C.A."/>
        </authorList>
    </citation>
    <scope>NUCLEOTIDE SEQUENCE [LARGE SCALE GENOMIC DNA]</scope>
    <source>
        <strain evidence="12">DSM 106435</strain>
    </source>
</reference>
<comment type="subcellular location">
    <subcellularLocation>
        <location evidence="7">Cytoplasm</location>
    </subcellularLocation>
</comment>
<organism evidence="11 12">
    <name type="scientific">Peterkaempfera bronchialis</name>
    <dbReference type="NCBI Taxonomy" id="2126346"/>
    <lineage>
        <taxon>Bacteria</taxon>
        <taxon>Bacillati</taxon>
        <taxon>Actinomycetota</taxon>
        <taxon>Actinomycetes</taxon>
        <taxon>Kitasatosporales</taxon>
        <taxon>Streptomycetaceae</taxon>
        <taxon>Peterkaempfera</taxon>
    </lineage>
</organism>
<dbReference type="EMBL" id="CP031264">
    <property type="protein sequence ID" value="AXI81469.1"/>
    <property type="molecule type" value="Genomic_DNA"/>
</dbReference>
<dbReference type="SUPFAM" id="SSF52402">
    <property type="entry name" value="Adenine nucleotide alpha hydrolases-like"/>
    <property type="match status" value="1"/>
</dbReference>
<dbReference type="GO" id="GO:0005524">
    <property type="term" value="F:ATP binding"/>
    <property type="evidence" value="ECO:0007669"/>
    <property type="project" value="UniProtKB-UniRule"/>
</dbReference>
<keyword evidence="1 7" id="KW-0963">Cytoplasm</keyword>
<dbReference type="PANTHER" id="PTHR43033">
    <property type="entry name" value="TRNA(ILE)-LYSIDINE SYNTHASE-RELATED"/>
    <property type="match status" value="1"/>
</dbReference>
<accession>A0A345T664</accession>
<evidence type="ECO:0000259" key="10">
    <source>
        <dbReference type="Pfam" id="PF09179"/>
    </source>
</evidence>
<dbReference type="InterPro" id="IPR012094">
    <property type="entry name" value="tRNA_Ile_lys_synt"/>
</dbReference>
<keyword evidence="12" id="KW-1185">Reference proteome</keyword>
<keyword evidence="5 7" id="KW-0067">ATP-binding</keyword>
<evidence type="ECO:0000256" key="2">
    <source>
        <dbReference type="ARBA" id="ARBA00022598"/>
    </source>
</evidence>
<dbReference type="Pfam" id="PF01171">
    <property type="entry name" value="ATP_bind_3"/>
    <property type="match status" value="1"/>
</dbReference>
<protein>
    <recommendedName>
        <fullName evidence="7">tRNA(Ile)-lysidine synthase</fullName>
        <ecNumber evidence="7">6.3.4.19</ecNumber>
    </recommendedName>
    <alternativeName>
        <fullName evidence="7">tRNA(Ile)-2-lysyl-cytidine synthase</fullName>
    </alternativeName>
    <alternativeName>
        <fullName evidence="7">tRNA(Ile)-lysidine synthetase</fullName>
    </alternativeName>
</protein>
<dbReference type="Proteomes" id="UP000249340">
    <property type="component" value="Chromosome"/>
</dbReference>
<gene>
    <name evidence="7 11" type="primary">tilS</name>
    <name evidence="11" type="ORF">C7M71_017155</name>
</gene>
<dbReference type="SUPFAM" id="SSF82829">
    <property type="entry name" value="MesJ substrate recognition domain-like"/>
    <property type="match status" value="1"/>
</dbReference>
<sequence length="398" mass="42666">MARRSHPWKDTPPPRPATGTRRRARPTRPEGGARRGSASRRRSDTPGRPPHPRRPRRPRGARRHLRRPAPTPPRQVSADPTRLPRAQAPADAPLVLVACSGGADSMALAVATAFEAPKLGLRAGAVTVDHGLQPGSTTRAQEVADRLRGLGLDPVEAAAVAVGRLGGPENAARTARYAALDEAAARHDAIAVLLGHTRDDQAETVLLGLARGSGARSLAGMPAAAGRYRRPLLEVDRAATRQACAAQGVTVWDDPHNTDPAFTRSRVRHEVLPVLEKHLGGGVVEALARTARLFRDDADALDAWADRVEREVRDPDDPEGALDTGRLAALPPAVRRRVLRRAAVLAGSPPGDLFARHVEAIEQLVTGWRGQGPLHLPGGVEARRRCGRLFFRTQTPNA</sequence>
<dbReference type="AlphaFoldDB" id="A0A345T664"/>
<evidence type="ECO:0000256" key="7">
    <source>
        <dbReference type="HAMAP-Rule" id="MF_01161"/>
    </source>
</evidence>
<evidence type="ECO:0000313" key="12">
    <source>
        <dbReference type="Proteomes" id="UP000249340"/>
    </source>
</evidence>
<evidence type="ECO:0000313" key="11">
    <source>
        <dbReference type="EMBL" id="AXI81469.1"/>
    </source>
</evidence>
<evidence type="ECO:0000256" key="3">
    <source>
        <dbReference type="ARBA" id="ARBA00022694"/>
    </source>
</evidence>
<feature type="domain" description="tRNA(Ile)-lysidine synthase substrate-binding" evidence="10">
    <location>
        <begin position="322"/>
        <end position="390"/>
    </location>
</feature>
<dbReference type="GO" id="GO:0006400">
    <property type="term" value="P:tRNA modification"/>
    <property type="evidence" value="ECO:0007669"/>
    <property type="project" value="UniProtKB-UniRule"/>
</dbReference>
<dbReference type="InterPro" id="IPR012795">
    <property type="entry name" value="tRNA_Ile_lys_synt_N"/>
</dbReference>
<dbReference type="PANTHER" id="PTHR43033:SF1">
    <property type="entry name" value="TRNA(ILE)-LYSIDINE SYNTHASE-RELATED"/>
    <property type="match status" value="1"/>
</dbReference>